<keyword evidence="2" id="KW-1185">Reference proteome</keyword>
<dbReference type="InterPro" id="IPR010865">
    <property type="entry name" value="DUF1499"/>
</dbReference>
<dbReference type="RefSeq" id="WP_263736177.1">
    <property type="nucleotide sequence ID" value="NZ_JAOWKY010000006.1"/>
</dbReference>
<gene>
    <name evidence="1" type="ORF">OEW28_17955</name>
</gene>
<reference evidence="1 2" key="1">
    <citation type="submission" date="2022-10" db="EMBL/GenBank/DDBJ databases">
        <title>Defluviimonas sp. nov., isolated from ocean surface water.</title>
        <authorList>
            <person name="He W."/>
            <person name="Wang L."/>
            <person name="Zhang D.-F."/>
        </authorList>
    </citation>
    <scope>NUCLEOTIDE SEQUENCE [LARGE SCALE GENOMIC DNA]</scope>
    <source>
        <strain evidence="1 2">WL0002</strain>
    </source>
</reference>
<protein>
    <submittedName>
        <fullName evidence="1">DUF1499 domain-containing protein</fullName>
    </submittedName>
</protein>
<accession>A0ABT2ZHB9</accession>
<organism evidence="1 2">
    <name type="scientific">Albidovulum marisflavi</name>
    <dbReference type="NCBI Taxonomy" id="2984159"/>
    <lineage>
        <taxon>Bacteria</taxon>
        <taxon>Pseudomonadati</taxon>
        <taxon>Pseudomonadota</taxon>
        <taxon>Alphaproteobacteria</taxon>
        <taxon>Rhodobacterales</taxon>
        <taxon>Paracoccaceae</taxon>
        <taxon>Albidovulum</taxon>
    </lineage>
</organism>
<comment type="caution">
    <text evidence="1">The sequence shown here is derived from an EMBL/GenBank/DDBJ whole genome shotgun (WGS) entry which is preliminary data.</text>
</comment>
<dbReference type="Pfam" id="PF07386">
    <property type="entry name" value="DUF1499"/>
    <property type="match status" value="1"/>
</dbReference>
<dbReference type="Proteomes" id="UP001652542">
    <property type="component" value="Unassembled WGS sequence"/>
</dbReference>
<name>A0ABT2ZHB9_9RHOB</name>
<proteinExistence type="predicted"/>
<evidence type="ECO:0000313" key="2">
    <source>
        <dbReference type="Proteomes" id="UP001652542"/>
    </source>
</evidence>
<dbReference type="EMBL" id="JAOWKY010000006">
    <property type="protein sequence ID" value="MCV2870501.1"/>
    <property type="molecule type" value="Genomic_DNA"/>
</dbReference>
<sequence length="153" mass="16420">MRVLLYLAVLAVIGGMAYIRLAPADPSRWHVSPLVGGQQTVDVRGLDSVHAVPGGARVEILLEDAAPESVLAQLDAIAVSTPRTRRLAGSPSEGMITWVTRTAAFGFPDYTTAAARPEGEATRLGIFARQRFGSRDLGVNAARLEDWISRLEP</sequence>
<evidence type="ECO:0000313" key="1">
    <source>
        <dbReference type="EMBL" id="MCV2870501.1"/>
    </source>
</evidence>